<dbReference type="EMBL" id="CP009526">
    <property type="protein sequence ID" value="AKB51211.1"/>
    <property type="molecule type" value="Genomic_DNA"/>
</dbReference>
<protein>
    <recommendedName>
        <fullName evidence="8">Peptidase M48 domain-containing protein</fullName>
    </recommendedName>
</protein>
<dbReference type="InterPro" id="IPR001915">
    <property type="entry name" value="Peptidase_M48"/>
</dbReference>
<feature type="transmembrane region" description="Helical" evidence="7">
    <location>
        <begin position="12"/>
        <end position="31"/>
    </location>
</feature>
<evidence type="ECO:0000259" key="8">
    <source>
        <dbReference type="Pfam" id="PF01435"/>
    </source>
</evidence>
<keyword evidence="5" id="KW-0862">Zinc</keyword>
<gene>
    <name evidence="9" type="ORF">MSBRW_1958</name>
</gene>
<reference evidence="9 10" key="1">
    <citation type="submission" date="2014-07" db="EMBL/GenBank/DDBJ databases">
        <title>Methanogenic archaea and the global carbon cycle.</title>
        <authorList>
            <person name="Henriksen J.R."/>
            <person name="Luke J."/>
            <person name="Reinhart S."/>
            <person name="Benedict M.N."/>
            <person name="Youngblut N.D."/>
            <person name="Metcalf M.E."/>
            <person name="Whitaker R.J."/>
            <person name="Metcalf W.W."/>
        </authorList>
    </citation>
    <scope>NUCLEOTIDE SEQUENCE [LARGE SCALE GENOMIC DNA]</scope>
    <source>
        <strain evidence="9 10">Wiesmoor</strain>
    </source>
</reference>
<evidence type="ECO:0000256" key="5">
    <source>
        <dbReference type="ARBA" id="ARBA00022833"/>
    </source>
</evidence>
<evidence type="ECO:0000256" key="7">
    <source>
        <dbReference type="SAM" id="Phobius"/>
    </source>
</evidence>
<evidence type="ECO:0000256" key="1">
    <source>
        <dbReference type="ARBA" id="ARBA00001947"/>
    </source>
</evidence>
<feature type="transmembrane region" description="Helical" evidence="7">
    <location>
        <begin position="351"/>
        <end position="370"/>
    </location>
</feature>
<evidence type="ECO:0000256" key="3">
    <source>
        <dbReference type="ARBA" id="ARBA00022723"/>
    </source>
</evidence>
<evidence type="ECO:0000256" key="4">
    <source>
        <dbReference type="ARBA" id="ARBA00022801"/>
    </source>
</evidence>
<keyword evidence="7" id="KW-0472">Membrane</keyword>
<dbReference type="PATRIC" id="fig|1434109.4.peg.2510"/>
<keyword evidence="3" id="KW-0479">Metal-binding</keyword>
<dbReference type="Proteomes" id="UP000033038">
    <property type="component" value="Chromosome"/>
</dbReference>
<keyword evidence="7" id="KW-1133">Transmembrane helix</keyword>
<proteinExistence type="predicted"/>
<feature type="domain" description="Peptidase M48" evidence="8">
    <location>
        <begin position="97"/>
        <end position="177"/>
    </location>
</feature>
<feature type="transmembrane region" description="Helical" evidence="7">
    <location>
        <begin position="192"/>
        <end position="216"/>
    </location>
</feature>
<dbReference type="GO" id="GO:0006508">
    <property type="term" value="P:proteolysis"/>
    <property type="evidence" value="ECO:0007669"/>
    <property type="project" value="UniProtKB-KW"/>
</dbReference>
<feature type="transmembrane region" description="Helical" evidence="7">
    <location>
        <begin position="51"/>
        <end position="72"/>
    </location>
</feature>
<feature type="transmembrane region" description="Helical" evidence="7">
    <location>
        <begin position="403"/>
        <end position="423"/>
    </location>
</feature>
<dbReference type="HOGENOM" id="CLU_644983_0_0_2"/>
<evidence type="ECO:0000313" key="9">
    <source>
        <dbReference type="EMBL" id="AKB51211.1"/>
    </source>
</evidence>
<name>A0A0E3LLG1_METBA</name>
<evidence type="ECO:0000313" key="10">
    <source>
        <dbReference type="Proteomes" id="UP000033038"/>
    </source>
</evidence>
<keyword evidence="2" id="KW-0645">Protease</keyword>
<feature type="transmembrane region" description="Helical" evidence="7">
    <location>
        <begin position="438"/>
        <end position="457"/>
    </location>
</feature>
<dbReference type="GeneID" id="24823467"/>
<evidence type="ECO:0000256" key="2">
    <source>
        <dbReference type="ARBA" id="ARBA00022670"/>
    </source>
</evidence>
<accession>A0A0E3LLG1</accession>
<feature type="transmembrane region" description="Helical" evidence="7">
    <location>
        <begin position="236"/>
        <end position="253"/>
    </location>
</feature>
<keyword evidence="4" id="KW-0378">Hydrolase</keyword>
<dbReference type="GO" id="GO:0046872">
    <property type="term" value="F:metal ion binding"/>
    <property type="evidence" value="ECO:0007669"/>
    <property type="project" value="UniProtKB-KW"/>
</dbReference>
<organism evidence="9 10">
    <name type="scientific">Methanosarcina barkeri str. Wiesmoor</name>
    <dbReference type="NCBI Taxonomy" id="1434109"/>
    <lineage>
        <taxon>Archaea</taxon>
        <taxon>Methanobacteriati</taxon>
        <taxon>Methanobacteriota</taxon>
        <taxon>Stenosarchaea group</taxon>
        <taxon>Methanomicrobia</taxon>
        <taxon>Methanosarcinales</taxon>
        <taxon>Methanosarcinaceae</taxon>
        <taxon>Methanosarcina</taxon>
    </lineage>
</organism>
<dbReference type="AlphaFoldDB" id="A0A0E3LLG1"/>
<dbReference type="RefSeq" id="WP_011307711.1">
    <property type="nucleotide sequence ID" value="NZ_CP009526.1"/>
</dbReference>
<evidence type="ECO:0000256" key="6">
    <source>
        <dbReference type="ARBA" id="ARBA00023049"/>
    </source>
</evidence>
<dbReference type="Gene3D" id="3.30.2010.10">
    <property type="entry name" value="Metalloproteases ('zincins'), catalytic domain"/>
    <property type="match status" value="1"/>
</dbReference>
<dbReference type="GO" id="GO:0004222">
    <property type="term" value="F:metalloendopeptidase activity"/>
    <property type="evidence" value="ECO:0007669"/>
    <property type="project" value="InterPro"/>
</dbReference>
<dbReference type="Pfam" id="PF01435">
    <property type="entry name" value="Peptidase_M48"/>
    <property type="match status" value="1"/>
</dbReference>
<feature type="transmembrane region" description="Helical" evidence="7">
    <location>
        <begin position="260"/>
        <end position="281"/>
    </location>
</feature>
<comment type="cofactor">
    <cofactor evidence="1">
        <name>Zn(2+)</name>
        <dbReference type="ChEBI" id="CHEBI:29105"/>
    </cofactor>
</comment>
<keyword evidence="7" id="KW-0812">Transmembrane</keyword>
<dbReference type="KEGG" id="mbw:MSBRW_1958"/>
<sequence>MKKETLQKNCTLPSWLWFWLVFYLFTFPIQVKYWKWYSRDLFSFLGPLPLANIPELLPSLALFFGIITISFPQIRARWLEKKFDLVKIDSVSPDKLKSVKQVTSEIEDFLKIHAQNLQIKVNFNRFDQNAFLYASGYRKASIAIFAGFLRLWKLDRKAAESVLLHEIGHYRNGDALVIGAGSAFEWVLKNCLTIAVLFFLVPTVLVLTTQGITSFYDSVYQEFTFLDVMIDAGMSSKEAIIHILNFLVSIIVFELKNLLLYLPILLFTTLWLLLWTINAFIPPIAGIWCAELNADRFMAGASVSPDAPEKALDRLYDEVSMVRWLLSQVSHPPKWFRKWMVNDTNKSKSRVVLLLLFPLAYFLTIVELLIRNFIAYIPGLSGFDDIFDSLAASIGAYLRTTSLVWLFSAVFILLWPTIAVYWVRFFAGEVELSNRDNYKQYVLSAGIVFCFFLLGYFI</sequence>
<keyword evidence="6" id="KW-0482">Metalloprotease</keyword>